<organism evidence="2 3">
    <name type="scientific">Natronolimnohabitans innermongolicus JCM 12255</name>
    <dbReference type="NCBI Taxonomy" id="1227499"/>
    <lineage>
        <taxon>Archaea</taxon>
        <taxon>Methanobacteriati</taxon>
        <taxon>Methanobacteriota</taxon>
        <taxon>Stenosarchaea group</taxon>
        <taxon>Halobacteria</taxon>
        <taxon>Halobacteriales</taxon>
        <taxon>Natrialbaceae</taxon>
        <taxon>Natronolimnohabitans</taxon>
    </lineage>
</organism>
<evidence type="ECO:0000313" key="3">
    <source>
        <dbReference type="Proteomes" id="UP000011602"/>
    </source>
</evidence>
<evidence type="ECO:0000256" key="1">
    <source>
        <dbReference type="SAM" id="MobiDB-lite"/>
    </source>
</evidence>
<dbReference type="AlphaFoldDB" id="L9WGN2"/>
<dbReference type="Proteomes" id="UP000011602">
    <property type="component" value="Unassembled WGS sequence"/>
</dbReference>
<proteinExistence type="predicted"/>
<evidence type="ECO:0000313" key="2">
    <source>
        <dbReference type="EMBL" id="ELY48609.1"/>
    </source>
</evidence>
<gene>
    <name evidence="2" type="ORF">C493_21861</name>
</gene>
<keyword evidence="3" id="KW-1185">Reference proteome</keyword>
<dbReference type="RefSeq" id="WP_007261616.1">
    <property type="nucleotide sequence ID" value="NZ_AOHZ01000110.1"/>
</dbReference>
<feature type="region of interest" description="Disordered" evidence="1">
    <location>
        <begin position="35"/>
        <end position="57"/>
    </location>
</feature>
<reference evidence="2 3" key="1">
    <citation type="journal article" date="2014" name="PLoS Genet.">
        <title>Phylogenetically driven sequencing of extremely halophilic archaea reveals strategies for static and dynamic osmo-response.</title>
        <authorList>
            <person name="Becker E.A."/>
            <person name="Seitzer P.M."/>
            <person name="Tritt A."/>
            <person name="Larsen D."/>
            <person name="Krusor M."/>
            <person name="Yao A.I."/>
            <person name="Wu D."/>
            <person name="Madern D."/>
            <person name="Eisen J.A."/>
            <person name="Darling A.E."/>
            <person name="Facciotti M.T."/>
        </authorList>
    </citation>
    <scope>NUCLEOTIDE SEQUENCE [LARGE SCALE GENOMIC DNA]</scope>
    <source>
        <strain evidence="2 3">JCM 12255</strain>
    </source>
</reference>
<sequence>MEKRAATEYDPMANDATFRRKKLSNVDGVNDLGCTVTADSSSESRSPTVGTPIGVTPDSSNLFVVHPRFSFR</sequence>
<feature type="compositionally biased region" description="Polar residues" evidence="1">
    <location>
        <begin position="37"/>
        <end position="49"/>
    </location>
</feature>
<comment type="caution">
    <text evidence="2">The sequence shown here is derived from an EMBL/GenBank/DDBJ whole genome shotgun (WGS) entry which is preliminary data.</text>
</comment>
<name>L9WGN2_9EURY</name>
<accession>L9WGN2</accession>
<protein>
    <submittedName>
        <fullName evidence="2">Uncharacterized protein</fullName>
    </submittedName>
</protein>
<dbReference type="EMBL" id="AOHZ01000110">
    <property type="protein sequence ID" value="ELY48609.1"/>
    <property type="molecule type" value="Genomic_DNA"/>
</dbReference>